<feature type="chain" id="PRO_5002173212" description="Gram-positive cocci surface proteins LPxTG domain-containing protein" evidence="3">
    <location>
        <begin position="25"/>
        <end position="354"/>
    </location>
</feature>
<proteinExistence type="predicted"/>
<evidence type="ECO:0008006" key="6">
    <source>
        <dbReference type="Google" id="ProtNLM"/>
    </source>
</evidence>
<evidence type="ECO:0000313" key="4">
    <source>
        <dbReference type="EMBL" id="KIL51982.1"/>
    </source>
</evidence>
<organism evidence="4 5">
    <name type="scientific">Jeotgalibacillus soli</name>
    <dbReference type="NCBI Taxonomy" id="889306"/>
    <lineage>
        <taxon>Bacteria</taxon>
        <taxon>Bacillati</taxon>
        <taxon>Bacillota</taxon>
        <taxon>Bacilli</taxon>
        <taxon>Bacillales</taxon>
        <taxon>Caryophanaceae</taxon>
        <taxon>Jeotgalibacillus</taxon>
    </lineage>
</organism>
<dbReference type="EMBL" id="JXRP01000006">
    <property type="protein sequence ID" value="KIL51982.1"/>
    <property type="molecule type" value="Genomic_DNA"/>
</dbReference>
<dbReference type="AlphaFoldDB" id="A0A0C2VST3"/>
<reference evidence="4 5" key="1">
    <citation type="submission" date="2015-01" db="EMBL/GenBank/DDBJ databases">
        <title>Genome sequencing of Jeotgalibacillus soli.</title>
        <authorList>
            <person name="Goh K.M."/>
            <person name="Chan K.-G."/>
            <person name="Yaakop A.S."/>
            <person name="Ee R."/>
            <person name="Gan H.M."/>
            <person name="Chan C.S."/>
        </authorList>
    </citation>
    <scope>NUCLEOTIDE SEQUENCE [LARGE SCALE GENOMIC DNA]</scope>
    <source>
        <strain evidence="4 5">P9</strain>
    </source>
</reference>
<dbReference type="NCBIfam" id="TIGR04383">
    <property type="entry name" value="acidic_w_LPXTA"/>
    <property type="match status" value="1"/>
</dbReference>
<feature type="compositionally biased region" description="Low complexity" evidence="1">
    <location>
        <begin position="301"/>
        <end position="315"/>
    </location>
</feature>
<feature type="signal peptide" evidence="3">
    <location>
        <begin position="1"/>
        <end position="24"/>
    </location>
</feature>
<feature type="transmembrane region" description="Helical" evidence="2">
    <location>
        <begin position="328"/>
        <end position="346"/>
    </location>
</feature>
<keyword evidence="2" id="KW-1133">Transmembrane helix</keyword>
<gene>
    <name evidence="4" type="ORF">KP78_03520</name>
</gene>
<evidence type="ECO:0000256" key="3">
    <source>
        <dbReference type="SAM" id="SignalP"/>
    </source>
</evidence>
<dbReference type="PATRIC" id="fig|889306.3.peg.354"/>
<protein>
    <recommendedName>
        <fullName evidence="6">Gram-positive cocci surface proteins LPxTG domain-containing protein</fullName>
    </recommendedName>
</protein>
<dbReference type="Proteomes" id="UP000031938">
    <property type="component" value="Unassembled WGS sequence"/>
</dbReference>
<evidence type="ECO:0000256" key="1">
    <source>
        <dbReference type="SAM" id="MobiDB-lite"/>
    </source>
</evidence>
<evidence type="ECO:0000313" key="5">
    <source>
        <dbReference type="Proteomes" id="UP000031938"/>
    </source>
</evidence>
<keyword evidence="2" id="KW-0812">Transmembrane</keyword>
<comment type="caution">
    <text evidence="4">The sequence shown here is derived from an EMBL/GenBank/DDBJ whole genome shotgun (WGS) entry which is preliminary data.</text>
</comment>
<dbReference type="OrthoDB" id="2718583at2"/>
<keyword evidence="5" id="KW-1185">Reference proteome</keyword>
<dbReference type="STRING" id="889306.KP78_03520"/>
<keyword evidence="2" id="KW-0472">Membrane</keyword>
<feature type="region of interest" description="Disordered" evidence="1">
    <location>
        <begin position="290"/>
        <end position="322"/>
    </location>
</feature>
<evidence type="ECO:0000256" key="2">
    <source>
        <dbReference type="SAM" id="Phobius"/>
    </source>
</evidence>
<dbReference type="InterPro" id="IPR030832">
    <property type="entry name" value="Acidic_LPXTA"/>
</dbReference>
<accession>A0A0C2VST3</accession>
<dbReference type="RefSeq" id="WP_041085744.1">
    <property type="nucleotide sequence ID" value="NZ_JXRP01000006.1"/>
</dbReference>
<sequence length="354" mass="39970">MKKILFAVFSLFLFIGFYPTPSWAAVSEDDPLLQDYLDEVSNERGFEVTIDDIIYSLSLYEESLENFETVEELSEYLSEVIKEDLSNLSIFYEWYELDEAAIIALLEEHGETLDDYIYIDDLNYSIDFYLNPYEEDYTEEDFADIDGLFTEFDLTDEEVNRLVEHLLSIEEELMSPEVEERVNVLLDRMMTIGDFETMTELTEAQTQEMVSIFEELLAIFQIQADYTLIQDGTETPVSLSDLMYMDELVNASLRIDLYNLAGDFLADIVITGELIGSDIVEEVVNDVPAVTTPSNSDNSDSKPAATASAPKTPKTVKGAELPTTGSNLLTNSAIGALIFIGGLLLFRRVRTVLS</sequence>
<dbReference type="NCBIfam" id="TIGR01167">
    <property type="entry name" value="LPXTG_anchor"/>
    <property type="match status" value="1"/>
</dbReference>
<name>A0A0C2VST3_9BACL</name>
<keyword evidence="3" id="KW-0732">Signal</keyword>